<gene>
    <name evidence="1" type="ordered locus">Desaci_2995</name>
</gene>
<keyword evidence="2" id="KW-1185">Reference proteome</keyword>
<dbReference type="KEGG" id="dai:Desaci_2995"/>
<dbReference type="Proteomes" id="UP000002892">
    <property type="component" value="Chromosome"/>
</dbReference>
<proteinExistence type="predicted"/>
<evidence type="ECO:0000313" key="2">
    <source>
        <dbReference type="Proteomes" id="UP000002892"/>
    </source>
</evidence>
<dbReference type="AlphaFoldDB" id="I4D7Y0"/>
<name>I4D7Y0_DESAJ</name>
<sequence>MTKKEQLMINAILESIGLESIKTDQTERPLHQKG</sequence>
<reference evidence="1 2" key="1">
    <citation type="journal article" date="2012" name="J. Bacteriol.">
        <title>Complete genome sequences of Desulfosporosinus orientis DSM765T, Desulfosporosinus youngiae DSM17734T, Desulfosporosinus meridiei DSM13257T, and Desulfosporosinus acidiphilus DSM22704T.</title>
        <authorList>
            <person name="Pester M."/>
            <person name="Brambilla E."/>
            <person name="Alazard D."/>
            <person name="Rattei T."/>
            <person name="Weinmaier T."/>
            <person name="Han J."/>
            <person name="Lucas S."/>
            <person name="Lapidus A."/>
            <person name="Cheng J.F."/>
            <person name="Goodwin L."/>
            <person name="Pitluck S."/>
            <person name="Peters L."/>
            <person name="Ovchinnikova G."/>
            <person name="Teshima H."/>
            <person name="Detter J.C."/>
            <person name="Han C.S."/>
            <person name="Tapia R."/>
            <person name="Land M.L."/>
            <person name="Hauser L."/>
            <person name="Kyrpides N.C."/>
            <person name="Ivanova N.N."/>
            <person name="Pagani I."/>
            <person name="Huntmann M."/>
            <person name="Wei C.L."/>
            <person name="Davenport K.W."/>
            <person name="Daligault H."/>
            <person name="Chain P.S."/>
            <person name="Chen A."/>
            <person name="Mavromatis K."/>
            <person name="Markowitz V."/>
            <person name="Szeto E."/>
            <person name="Mikhailova N."/>
            <person name="Pati A."/>
            <person name="Wagner M."/>
            <person name="Woyke T."/>
            <person name="Ollivier B."/>
            <person name="Klenk H.P."/>
            <person name="Spring S."/>
            <person name="Loy A."/>
        </authorList>
    </citation>
    <scope>NUCLEOTIDE SEQUENCE [LARGE SCALE GENOMIC DNA]</scope>
    <source>
        <strain evidence="2">DSM 22704 / JCM 16185 / SJ4</strain>
    </source>
</reference>
<accession>I4D7Y0</accession>
<evidence type="ECO:0000313" key="1">
    <source>
        <dbReference type="EMBL" id="AFM41904.1"/>
    </source>
</evidence>
<dbReference type="HOGENOM" id="CLU_220738_0_0_9"/>
<organism evidence="1 2">
    <name type="scientific">Desulfosporosinus acidiphilus (strain DSM 22704 / JCM 16185 / SJ4)</name>
    <dbReference type="NCBI Taxonomy" id="646529"/>
    <lineage>
        <taxon>Bacteria</taxon>
        <taxon>Bacillati</taxon>
        <taxon>Bacillota</taxon>
        <taxon>Clostridia</taxon>
        <taxon>Eubacteriales</taxon>
        <taxon>Desulfitobacteriaceae</taxon>
        <taxon>Desulfosporosinus</taxon>
    </lineage>
</organism>
<protein>
    <submittedName>
        <fullName evidence="1">Uncharacterized protein</fullName>
    </submittedName>
</protein>
<dbReference type="STRING" id="646529.Desaci_2995"/>
<dbReference type="EMBL" id="CP003639">
    <property type="protein sequence ID" value="AFM41904.1"/>
    <property type="molecule type" value="Genomic_DNA"/>
</dbReference>